<keyword evidence="3" id="KW-1185">Reference proteome</keyword>
<feature type="coiled-coil region" evidence="1">
    <location>
        <begin position="1"/>
        <end position="31"/>
    </location>
</feature>
<name>A0A136WE67_9FIRM</name>
<evidence type="ECO:0000313" key="2">
    <source>
        <dbReference type="EMBL" id="KXL52818.1"/>
    </source>
</evidence>
<comment type="caution">
    <text evidence="2">The sequence shown here is derived from an EMBL/GenBank/DDBJ whole genome shotgun (WGS) entry which is preliminary data.</text>
</comment>
<sequence>MKNKDELAEQLEEQEQQIELLNHKTQQLESAVTFLLNRARLKPIEALEFTELYPEWLPGGRYPKGTYLTYGTDEDGNKQLYYSETDVMKAESWRYPGKESTNHAVDRLYMPIQKRKDEE</sequence>
<proteinExistence type="predicted"/>
<keyword evidence="1" id="KW-0175">Coiled coil</keyword>
<dbReference type="AlphaFoldDB" id="A0A136WE67"/>
<dbReference type="RefSeq" id="WP_066087831.1">
    <property type="nucleotide sequence ID" value="NZ_LRVM01000005.1"/>
</dbReference>
<evidence type="ECO:0000256" key="1">
    <source>
        <dbReference type="SAM" id="Coils"/>
    </source>
</evidence>
<reference evidence="2 3" key="1">
    <citation type="submission" date="2016-01" db="EMBL/GenBank/DDBJ databases">
        <title>Genome sequence of Clostridium neopropionicum X4, DSM-3847.</title>
        <authorList>
            <person name="Poehlein A."/>
            <person name="Beck M.H."/>
            <person name="Bengelsdorf F.R."/>
            <person name="Daniel R."/>
            <person name="Duerre P."/>
        </authorList>
    </citation>
    <scope>NUCLEOTIDE SEQUENCE [LARGE SCALE GENOMIC DNA]</scope>
    <source>
        <strain evidence="2 3">DSM-3847</strain>
    </source>
</reference>
<dbReference type="Proteomes" id="UP000070539">
    <property type="component" value="Unassembled WGS sequence"/>
</dbReference>
<accession>A0A136WE67</accession>
<gene>
    <name evidence="2" type="ORF">CLNEO_18410</name>
</gene>
<evidence type="ECO:0000313" key="3">
    <source>
        <dbReference type="Proteomes" id="UP000070539"/>
    </source>
</evidence>
<protein>
    <submittedName>
        <fullName evidence="2">Uncharacterized protein</fullName>
    </submittedName>
</protein>
<dbReference type="EMBL" id="LRVM01000005">
    <property type="protein sequence ID" value="KXL52818.1"/>
    <property type="molecule type" value="Genomic_DNA"/>
</dbReference>
<dbReference type="STRING" id="36847.CLNEO_18410"/>
<dbReference type="OrthoDB" id="1849628at2"/>
<organism evidence="2 3">
    <name type="scientific">Anaerotignum neopropionicum</name>
    <dbReference type="NCBI Taxonomy" id="36847"/>
    <lineage>
        <taxon>Bacteria</taxon>
        <taxon>Bacillati</taxon>
        <taxon>Bacillota</taxon>
        <taxon>Clostridia</taxon>
        <taxon>Lachnospirales</taxon>
        <taxon>Anaerotignaceae</taxon>
        <taxon>Anaerotignum</taxon>
    </lineage>
</organism>